<comment type="caution">
    <text evidence="1">The sequence shown here is derived from an EMBL/GenBank/DDBJ whole genome shotgun (WGS) entry which is preliminary data.</text>
</comment>
<keyword evidence="2" id="KW-1185">Reference proteome</keyword>
<reference evidence="1 2" key="1">
    <citation type="submission" date="2018-08" db="EMBL/GenBank/DDBJ databases">
        <title>Genomic Encyclopedia of Archaeal and Bacterial Type Strains, Phase II (KMG-II): from individual species to whole genera.</title>
        <authorList>
            <person name="Goeker M."/>
        </authorList>
    </citation>
    <scope>NUCLEOTIDE SEQUENCE [LARGE SCALE GENOMIC DNA]</scope>
    <source>
        <strain evidence="1 2">DSM 2261</strain>
    </source>
</reference>
<sequence length="249" mass="28142">MSPLPGATPVVPLKEVQLRIREDMRSRATGPYLYVGMPDVGWANCLFQGYGSCLHAFGVDEGSDRLFGEWLFSIKKAWPAQGWDSGYLEEFHGDHPRALLKYLDFVAEFRSLPPELLASIEWTGGGEHPSVRVPSLVPVHPPKPTLDMLLEVRQELGERQGRLFLFIGPIEVKRMAGFIEGYRLCLALAGARDEEYPRFERWLHEEKGVPPGQDWTLPFLEACQGDAERAIRRLLACAVEFRSLHPSSR</sequence>
<dbReference type="RefSeq" id="WP_047854108.1">
    <property type="nucleotide sequence ID" value="NZ_CP011509.1"/>
</dbReference>
<evidence type="ECO:0000313" key="1">
    <source>
        <dbReference type="EMBL" id="REG30773.1"/>
    </source>
</evidence>
<protein>
    <submittedName>
        <fullName evidence="1">Uncharacterized protein</fullName>
    </submittedName>
</protein>
<dbReference type="Proteomes" id="UP000256345">
    <property type="component" value="Unassembled WGS sequence"/>
</dbReference>
<organism evidence="1 2">
    <name type="scientific">Archangium gephyra</name>
    <dbReference type="NCBI Taxonomy" id="48"/>
    <lineage>
        <taxon>Bacteria</taxon>
        <taxon>Pseudomonadati</taxon>
        <taxon>Myxococcota</taxon>
        <taxon>Myxococcia</taxon>
        <taxon>Myxococcales</taxon>
        <taxon>Cystobacterineae</taxon>
        <taxon>Archangiaceae</taxon>
        <taxon>Archangium</taxon>
    </lineage>
</organism>
<dbReference type="EMBL" id="QUMU01000006">
    <property type="protein sequence ID" value="REG30773.1"/>
    <property type="molecule type" value="Genomic_DNA"/>
</dbReference>
<proteinExistence type="predicted"/>
<name>A0ABX9K044_9BACT</name>
<gene>
    <name evidence="1" type="ORF">ATI61_106243</name>
</gene>
<evidence type="ECO:0000313" key="2">
    <source>
        <dbReference type="Proteomes" id="UP000256345"/>
    </source>
</evidence>
<accession>A0ABX9K044</accession>